<dbReference type="EMBL" id="KZ825374">
    <property type="protein sequence ID" value="RAH42423.1"/>
    <property type="molecule type" value="Genomic_DNA"/>
</dbReference>
<accession>A0ACD1FZR4</accession>
<keyword evidence="2" id="KW-1185">Reference proteome</keyword>
<protein>
    <submittedName>
        <fullName evidence="1">Uncharacterized protein</fullName>
    </submittedName>
</protein>
<organism evidence="1 2">
    <name type="scientific">Aspergillus brunneoviolaceus CBS 621.78</name>
    <dbReference type="NCBI Taxonomy" id="1450534"/>
    <lineage>
        <taxon>Eukaryota</taxon>
        <taxon>Fungi</taxon>
        <taxon>Dikarya</taxon>
        <taxon>Ascomycota</taxon>
        <taxon>Pezizomycotina</taxon>
        <taxon>Eurotiomycetes</taxon>
        <taxon>Eurotiomycetidae</taxon>
        <taxon>Eurotiales</taxon>
        <taxon>Aspergillaceae</taxon>
        <taxon>Aspergillus</taxon>
        <taxon>Aspergillus subgen. Circumdati</taxon>
    </lineage>
</organism>
<reference evidence="1" key="1">
    <citation type="submission" date="2018-02" db="EMBL/GenBank/DDBJ databases">
        <title>The genomes of Aspergillus section Nigri reveals drivers in fungal speciation.</title>
        <authorList>
            <consortium name="DOE Joint Genome Institute"/>
            <person name="Vesth T.C."/>
            <person name="Nybo J."/>
            <person name="Theobald S."/>
            <person name="Brandl J."/>
            <person name="Frisvad J.C."/>
            <person name="Nielsen K.F."/>
            <person name="Lyhne E.K."/>
            <person name="Kogle M.E."/>
            <person name="Kuo A."/>
            <person name="Riley R."/>
            <person name="Clum A."/>
            <person name="Nolan M."/>
            <person name="Lipzen A."/>
            <person name="Salamov A."/>
            <person name="Henrissat B."/>
            <person name="Wiebenga A."/>
            <person name="De vries R.P."/>
            <person name="Grigoriev I.V."/>
            <person name="Mortensen U.H."/>
            <person name="Andersen M.R."/>
            <person name="Baker S.E."/>
        </authorList>
    </citation>
    <scope>NUCLEOTIDE SEQUENCE</scope>
    <source>
        <strain evidence="1">CBS 621.78</strain>
    </source>
</reference>
<evidence type="ECO:0000313" key="1">
    <source>
        <dbReference type="EMBL" id="RAH42423.1"/>
    </source>
</evidence>
<dbReference type="Proteomes" id="UP000249057">
    <property type="component" value="Unassembled WGS sequence"/>
</dbReference>
<gene>
    <name evidence="1" type="ORF">BO95DRAFT_420640</name>
</gene>
<sequence length="254" mass="28102">MMAAQVRRQLTTTAPPSPYKRTAAAHDETLFQFTRGRFLTDEANELAKRHIRFNVDELARLAVQAAEAASKGPRPYIAIERLADGMHSKAIRFTMDNGFQAVGKVPTPNAGLPRLTTASEVATMDFIGHTLPSLSVLGTPVPKVLSWYSSADNPVAAEYILMENARGVPLSSLWDKLGVRVKFKVLEKVAAYQQRWSQVRFTQYGSLYYRGDLDRSSSSPGLQYTDKDGNYAVDERFAVGPSVSRQNVDDGRAD</sequence>
<name>A0ACD1FZR4_9EURO</name>
<evidence type="ECO:0000313" key="2">
    <source>
        <dbReference type="Proteomes" id="UP000249057"/>
    </source>
</evidence>
<proteinExistence type="predicted"/>